<protein>
    <recommendedName>
        <fullName evidence="2">AMP-dependent synthetase/ligase domain-containing protein</fullName>
    </recommendedName>
</protein>
<dbReference type="AlphaFoldDB" id="X0TXH1"/>
<dbReference type="EMBL" id="BARS01015565">
    <property type="protein sequence ID" value="GAF91866.1"/>
    <property type="molecule type" value="Genomic_DNA"/>
</dbReference>
<evidence type="ECO:0000313" key="1">
    <source>
        <dbReference type="EMBL" id="GAF91866.1"/>
    </source>
</evidence>
<sequence>LGQKVMRGALPTSVEEFRTQVPFTTYKDYCPELLEQQEDVLPAKAVRWAHTSGKSGEYPFKWVPITEGAWEEMAYLMYAANIFATCRKRGEIRPTPKKFLYATATAPYTTGVIAYKLEEEFGYQYFPPLRESEEMSFLERVDKGFWMALSEGIDGVYGMTNVLVGIGERIKSGAGNVKITTLLSKPKALLRILKAQVKSKIAGRPMLPKDLWSIKGMACGGTDSVIFRHKIKDMWGVQPLDIYASTEALIVAMQTWDYEGMTFSPQMDFLEFIPESEYFKWKQN</sequence>
<reference evidence="1" key="1">
    <citation type="journal article" date="2014" name="Front. Microbiol.">
        <title>High frequency of phylogenetically diverse reductive dehalogenase-homologous genes in deep subseafloor sedimentary metagenomes.</title>
        <authorList>
            <person name="Kawai M."/>
            <person name="Futagami T."/>
            <person name="Toyoda A."/>
            <person name="Takaki Y."/>
            <person name="Nishi S."/>
            <person name="Hori S."/>
            <person name="Arai W."/>
            <person name="Tsubouchi T."/>
            <person name="Morono Y."/>
            <person name="Uchiyama I."/>
            <person name="Ito T."/>
            <person name="Fujiyama A."/>
            <person name="Inagaki F."/>
            <person name="Takami H."/>
        </authorList>
    </citation>
    <scope>NUCLEOTIDE SEQUENCE</scope>
    <source>
        <strain evidence="1">Expedition CK06-06</strain>
    </source>
</reference>
<dbReference type="InterPro" id="IPR042099">
    <property type="entry name" value="ANL_N_sf"/>
</dbReference>
<comment type="caution">
    <text evidence="1">The sequence shown here is derived from an EMBL/GenBank/DDBJ whole genome shotgun (WGS) entry which is preliminary data.</text>
</comment>
<organism evidence="1">
    <name type="scientific">marine sediment metagenome</name>
    <dbReference type="NCBI Taxonomy" id="412755"/>
    <lineage>
        <taxon>unclassified sequences</taxon>
        <taxon>metagenomes</taxon>
        <taxon>ecological metagenomes</taxon>
    </lineage>
</organism>
<feature type="non-terminal residue" evidence="1">
    <location>
        <position position="1"/>
    </location>
</feature>
<feature type="non-terminal residue" evidence="1">
    <location>
        <position position="284"/>
    </location>
</feature>
<dbReference type="Gene3D" id="3.40.50.12780">
    <property type="entry name" value="N-terminal domain of ligase-like"/>
    <property type="match status" value="1"/>
</dbReference>
<evidence type="ECO:0008006" key="2">
    <source>
        <dbReference type="Google" id="ProtNLM"/>
    </source>
</evidence>
<name>X0TXH1_9ZZZZ</name>
<proteinExistence type="predicted"/>
<gene>
    <name evidence="1" type="ORF">S01H1_25729</name>
</gene>
<accession>X0TXH1</accession>